<feature type="compositionally biased region" description="Basic and acidic residues" evidence="1">
    <location>
        <begin position="71"/>
        <end position="81"/>
    </location>
</feature>
<comment type="caution">
    <text evidence="2">The sequence shown here is derived from an EMBL/GenBank/DDBJ whole genome shotgun (WGS) entry which is preliminary data.</text>
</comment>
<protein>
    <recommendedName>
        <fullName evidence="4">Conjugal transfer protein TraV</fullName>
    </recommendedName>
</protein>
<proteinExistence type="predicted"/>
<dbReference type="RefSeq" id="WP_051587189.1">
    <property type="nucleotide sequence ID" value="NZ_BSFC01000017.1"/>
</dbReference>
<accession>A0A031JFZ3</accession>
<dbReference type="eggNOG" id="ENOG5032YZU">
    <property type="taxonomic scope" value="Bacteria"/>
</dbReference>
<evidence type="ECO:0000313" key="3">
    <source>
        <dbReference type="Proteomes" id="UP000024329"/>
    </source>
</evidence>
<evidence type="ECO:0000256" key="1">
    <source>
        <dbReference type="SAM" id="MobiDB-lite"/>
    </source>
</evidence>
<dbReference type="Pfam" id="PF09676">
    <property type="entry name" value="TraV"/>
    <property type="match status" value="1"/>
</dbReference>
<dbReference type="InterPro" id="IPR014118">
    <property type="entry name" value="T4SS_TraV"/>
</dbReference>
<name>A0A031JFZ3_9SPHN</name>
<dbReference type="EMBL" id="JFYZ01000053">
    <property type="protein sequence ID" value="EZP72173.1"/>
    <property type="molecule type" value="Genomic_DNA"/>
</dbReference>
<gene>
    <name evidence="2" type="ORF">BV97_05136</name>
</gene>
<feature type="region of interest" description="Disordered" evidence="1">
    <location>
        <begin position="62"/>
        <end position="103"/>
    </location>
</feature>
<sequence length="205" mass="22360">MNLIMPQLAADRVLAIAGAVTGLCLLPACSTMGSLLSPYPEKFSCKNDDHGQCIHPERAYEDARAGVSSKSDPRVTNDKTRLRSRPGAAGDRRSQGRRSAQGGAYEDYRASVYRELKGLIEAPVTPMLKAPRTVRTLILPYSDRARPDRLFMPRYVYSVLGQPVWTIGNMLSPEASAPRQAPLLTPMRETAADTAAASGEMELQP</sequence>
<evidence type="ECO:0000313" key="2">
    <source>
        <dbReference type="EMBL" id="EZP72173.1"/>
    </source>
</evidence>
<dbReference type="AlphaFoldDB" id="A0A031JFZ3"/>
<organism evidence="2 3">
    <name type="scientific">Novosphingobium resinovorum</name>
    <dbReference type="NCBI Taxonomy" id="158500"/>
    <lineage>
        <taxon>Bacteria</taxon>
        <taxon>Pseudomonadati</taxon>
        <taxon>Pseudomonadota</taxon>
        <taxon>Alphaproteobacteria</taxon>
        <taxon>Sphingomonadales</taxon>
        <taxon>Sphingomonadaceae</taxon>
        <taxon>Novosphingobium</taxon>
    </lineage>
</organism>
<dbReference type="PATRIC" id="fig|158500.4.peg.5217"/>
<dbReference type="Proteomes" id="UP000024329">
    <property type="component" value="Unassembled WGS sequence"/>
</dbReference>
<reference evidence="2 3" key="1">
    <citation type="submission" date="2014-03" db="EMBL/GenBank/DDBJ databases">
        <title>Whole genome sequence of Novosphingobium resinovorum KF1.</title>
        <authorList>
            <person name="Gan H.M."/>
            <person name="Gan H.Y."/>
            <person name="Chew T.H."/>
            <person name="Savka M.A."/>
        </authorList>
    </citation>
    <scope>NUCLEOTIDE SEQUENCE [LARGE SCALE GENOMIC DNA]</scope>
    <source>
        <strain evidence="2 3">KF1</strain>
    </source>
</reference>
<evidence type="ECO:0008006" key="4">
    <source>
        <dbReference type="Google" id="ProtNLM"/>
    </source>
</evidence>